<dbReference type="STRING" id="380358.XALC_1857"/>
<protein>
    <submittedName>
        <fullName evidence="1">Uncharacterized protein</fullName>
    </submittedName>
</protein>
<organism evidence="1 2">
    <name type="scientific">Xanthomonas albilineans (strain GPE PC73 / CFBP 7063)</name>
    <dbReference type="NCBI Taxonomy" id="380358"/>
    <lineage>
        <taxon>Bacteria</taxon>
        <taxon>Pseudomonadati</taxon>
        <taxon>Pseudomonadota</taxon>
        <taxon>Gammaproteobacteria</taxon>
        <taxon>Lysobacterales</taxon>
        <taxon>Lysobacteraceae</taxon>
        <taxon>Xanthomonas</taxon>
    </lineage>
</organism>
<gene>
    <name evidence="1" type="ordered locus">XALc_1857</name>
</gene>
<name>D2U8M1_XANAP</name>
<accession>D2U8M1</accession>
<dbReference type="AlphaFoldDB" id="D2U8M1"/>
<reference evidence="1 2" key="1">
    <citation type="journal article" date="2009" name="BMC Genomics">
        <title>The complete genome sequence of Xanthomonas albilineans provides new insights into the reductive genome evolution of the xylem-limited Xanthomonadaceae.</title>
        <authorList>
            <person name="Pieretti I."/>
            <person name="Royer M."/>
            <person name="Barbe V."/>
            <person name="Carrere S."/>
            <person name="Koebnik R."/>
            <person name="Cociancich S."/>
            <person name="Couloux A."/>
            <person name="Darrasse A."/>
            <person name="Gouzy J."/>
            <person name="Jacques M.A."/>
            <person name="Lauber E."/>
            <person name="Manceau C."/>
            <person name="Mangenot S."/>
            <person name="Poussier S."/>
            <person name="Segurens B."/>
            <person name="Szurek B."/>
            <person name="Verdier V."/>
            <person name="Arlat M."/>
            <person name="Rott P."/>
        </authorList>
    </citation>
    <scope>NUCLEOTIDE SEQUENCE [LARGE SCALE GENOMIC DNA]</scope>
    <source>
        <strain evidence="2">GPE PC73 / CFBP 7063</strain>
    </source>
</reference>
<sequence>MDYTPFREHMKKAKGLAPKIAKAARELATLLNEAGEVGGGVAPDEFFSICELLDKTDNTENGGHNQYIWAAVRKTITGTRHAPTSDDTELKADAAPRAVKTVFSDEEAEAAQQAEPNAKLIRVVVVPMKAGDKSERAPEEEARNMLHYAWGKAPHLPTILETVAQAAEGWAPRESGAIGAAIASRKASPTTEYLRAFSEHLRRDLPGVILSGSIVTAMAGTANVVLNDARLDVSTDDVRKAIAARPVEDSN</sequence>
<proteinExistence type="predicted"/>
<dbReference type="KEGG" id="xal:XALC_1857"/>
<dbReference type="EMBL" id="FP565176">
    <property type="protein sequence ID" value="CBA16347.1"/>
    <property type="molecule type" value="Genomic_DNA"/>
</dbReference>
<dbReference type="Proteomes" id="UP000001890">
    <property type="component" value="Chromosome"/>
</dbReference>
<evidence type="ECO:0000313" key="1">
    <source>
        <dbReference type="EMBL" id="CBA16347.1"/>
    </source>
</evidence>
<evidence type="ECO:0000313" key="2">
    <source>
        <dbReference type="Proteomes" id="UP000001890"/>
    </source>
</evidence>
<keyword evidence="2" id="KW-1185">Reference proteome</keyword>